<comment type="similarity">
    <text evidence="8">Belongs to the FtsQ/DivIB family. DivIB subfamily.</text>
</comment>
<dbReference type="InterPro" id="IPR013685">
    <property type="entry name" value="POTRA_FtsQ_type"/>
</dbReference>
<evidence type="ECO:0000256" key="8">
    <source>
        <dbReference type="HAMAP-Rule" id="MF_00912"/>
    </source>
</evidence>
<dbReference type="InterPro" id="IPR034746">
    <property type="entry name" value="POTRA"/>
</dbReference>
<reference evidence="10 11" key="1">
    <citation type="journal article" date="2003" name="Int. J. Syst. Evol. Microbiol.">
        <title>Halobacillus salinus sp. nov., isolated from a salt lake on the coast of the East Sea in Korea.</title>
        <authorList>
            <person name="Yoon J.H."/>
            <person name="Kang K.H."/>
            <person name="Park Y.H."/>
        </authorList>
    </citation>
    <scope>NUCLEOTIDE SEQUENCE [LARGE SCALE GENOMIC DNA]</scope>
    <source>
        <strain evidence="10 11">HSL-3</strain>
    </source>
</reference>
<dbReference type="InterPro" id="IPR026580">
    <property type="entry name" value="DivIB"/>
</dbReference>
<dbReference type="GO" id="GO:0043093">
    <property type="term" value="P:FtsZ-dependent cytokinesis"/>
    <property type="evidence" value="ECO:0007669"/>
    <property type="project" value="UniProtKB-UniRule"/>
</dbReference>
<comment type="function">
    <text evidence="8">Cell division protein that may be involved in stabilizing or promoting the assembly of the division complex.</text>
</comment>
<evidence type="ECO:0000256" key="4">
    <source>
        <dbReference type="ARBA" id="ARBA00022692"/>
    </source>
</evidence>
<evidence type="ECO:0000259" key="9">
    <source>
        <dbReference type="PROSITE" id="PS51779"/>
    </source>
</evidence>
<dbReference type="EMBL" id="SRJC01000001">
    <property type="protein sequence ID" value="TGB05003.1"/>
    <property type="molecule type" value="Genomic_DNA"/>
</dbReference>
<comment type="caution">
    <text evidence="10">The sequence shown here is derived from an EMBL/GenBank/DDBJ whole genome shotgun (WGS) entry which is preliminary data.</text>
</comment>
<keyword evidence="2 8" id="KW-1003">Cell membrane</keyword>
<protein>
    <recommendedName>
        <fullName evidence="8">Cell division protein DivIB</fullName>
    </recommendedName>
</protein>
<dbReference type="AlphaFoldDB" id="A0A4Z0H3L9"/>
<evidence type="ECO:0000256" key="5">
    <source>
        <dbReference type="ARBA" id="ARBA00022989"/>
    </source>
</evidence>
<dbReference type="PANTHER" id="PTHR37820:SF1">
    <property type="entry name" value="CELL DIVISION PROTEIN FTSQ"/>
    <property type="match status" value="1"/>
</dbReference>
<gene>
    <name evidence="8" type="primary">divIB</name>
    <name evidence="10" type="ORF">E4663_08415</name>
</gene>
<keyword evidence="4 8" id="KW-0812">Transmembrane</keyword>
<evidence type="ECO:0000256" key="7">
    <source>
        <dbReference type="ARBA" id="ARBA00023306"/>
    </source>
</evidence>
<name>A0A4Z0H3L9_9BACI</name>
<proteinExistence type="inferred from homology"/>
<keyword evidence="11" id="KW-1185">Reference proteome</keyword>
<dbReference type="InterPro" id="IPR050487">
    <property type="entry name" value="FtsQ_DivIB"/>
</dbReference>
<evidence type="ECO:0000256" key="2">
    <source>
        <dbReference type="ARBA" id="ARBA00022475"/>
    </source>
</evidence>
<dbReference type="Pfam" id="PF08478">
    <property type="entry name" value="POTRA_1"/>
    <property type="match status" value="1"/>
</dbReference>
<comment type="subcellular location">
    <subcellularLocation>
        <location evidence="8">Cell membrane</location>
        <topology evidence="8">Single-pass type II membrane protein</topology>
    </subcellularLocation>
    <subcellularLocation>
        <location evidence="1">Membrane</location>
    </subcellularLocation>
    <text evidence="8">Localizes to the division septum.</text>
</comment>
<dbReference type="InterPro" id="IPR005548">
    <property type="entry name" value="Cell_div_FtsQ/DivIB_C"/>
</dbReference>
<dbReference type="Proteomes" id="UP000297982">
    <property type="component" value="Unassembled WGS sequence"/>
</dbReference>
<feature type="transmembrane region" description="Helical" evidence="8">
    <location>
        <begin position="28"/>
        <end position="45"/>
    </location>
</feature>
<evidence type="ECO:0000313" key="10">
    <source>
        <dbReference type="EMBL" id="TGB05003.1"/>
    </source>
</evidence>
<organism evidence="10 11">
    <name type="scientific">Halobacillus salinus</name>
    <dbReference type="NCBI Taxonomy" id="192814"/>
    <lineage>
        <taxon>Bacteria</taxon>
        <taxon>Bacillati</taxon>
        <taxon>Bacillota</taxon>
        <taxon>Bacilli</taxon>
        <taxon>Bacillales</taxon>
        <taxon>Bacillaceae</taxon>
        <taxon>Halobacillus</taxon>
    </lineage>
</organism>
<dbReference type="PANTHER" id="PTHR37820">
    <property type="entry name" value="CELL DIVISION PROTEIN DIVIB"/>
    <property type="match status" value="1"/>
</dbReference>
<dbReference type="GO" id="GO:0032153">
    <property type="term" value="C:cell division site"/>
    <property type="evidence" value="ECO:0007669"/>
    <property type="project" value="UniProtKB-UniRule"/>
</dbReference>
<keyword evidence="7 8" id="KW-0131">Cell cycle</keyword>
<keyword evidence="3 8" id="KW-0132">Cell division</keyword>
<dbReference type="STRING" id="192814.GCA_900166575_02022"/>
<accession>A0A4Z0H3L9</accession>
<dbReference type="RefSeq" id="WP_135327263.1">
    <property type="nucleotide sequence ID" value="NZ_SRJC01000001.1"/>
</dbReference>
<keyword evidence="5 8" id="KW-1133">Transmembrane helix</keyword>
<dbReference type="Gene3D" id="3.10.20.310">
    <property type="entry name" value="membrane protein fhac"/>
    <property type="match status" value="1"/>
</dbReference>
<dbReference type="HAMAP" id="MF_00912">
    <property type="entry name" value="DivIB"/>
    <property type="match status" value="1"/>
</dbReference>
<evidence type="ECO:0000256" key="3">
    <source>
        <dbReference type="ARBA" id="ARBA00022618"/>
    </source>
</evidence>
<dbReference type="GO" id="GO:0005886">
    <property type="term" value="C:plasma membrane"/>
    <property type="evidence" value="ECO:0007669"/>
    <property type="project" value="UniProtKB-SubCell"/>
</dbReference>
<evidence type="ECO:0000256" key="6">
    <source>
        <dbReference type="ARBA" id="ARBA00023136"/>
    </source>
</evidence>
<feature type="domain" description="POTRA" evidence="9">
    <location>
        <begin position="50"/>
        <end position="120"/>
    </location>
</feature>
<dbReference type="Gene3D" id="3.40.50.10960">
    <property type="match status" value="1"/>
</dbReference>
<keyword evidence="6 8" id="KW-0472">Membrane</keyword>
<evidence type="ECO:0000256" key="1">
    <source>
        <dbReference type="ARBA" id="ARBA00004370"/>
    </source>
</evidence>
<sequence>MEERKVVSIEERIPRLKQTRKSKANRRLIFYLSILFVLISLVIYLQSPLSHVRNINVEGAQHISSEEITKLSGITTDTNYWQVNAKEIQKQIESHEQINSADVSRQFPSTVEIEVKEAERIGYVMEKGQYRAILEDGTQLEATSVPAGDAPVLAGFSKATYLEEMSKELKELPSSVASLISEIHWVPKEGNPYQIRLYMNDGYEVLASIRNFSTKMPSYPSIVSQLEPGSHGIIHIDVGAYFEELPEEEGSSDEENTNEAEG</sequence>
<dbReference type="Pfam" id="PF03799">
    <property type="entry name" value="FtsQ_DivIB_C"/>
    <property type="match status" value="1"/>
</dbReference>
<evidence type="ECO:0000313" key="11">
    <source>
        <dbReference type="Proteomes" id="UP000297982"/>
    </source>
</evidence>
<dbReference type="PROSITE" id="PS51779">
    <property type="entry name" value="POTRA"/>
    <property type="match status" value="1"/>
</dbReference>